<keyword evidence="4" id="KW-1185">Reference proteome</keyword>
<feature type="transmembrane region" description="Helical" evidence="1">
    <location>
        <begin position="118"/>
        <end position="137"/>
    </location>
</feature>
<dbReference type="EMBL" id="AP021881">
    <property type="protein sequence ID" value="BBO99780.1"/>
    <property type="molecule type" value="Genomic_DNA"/>
</dbReference>
<dbReference type="Pfam" id="PF01569">
    <property type="entry name" value="PAP2"/>
    <property type="match status" value="1"/>
</dbReference>
<sequence>MWWLLLFLGAMSIVVASKIAFIGWGIGSREYDFTGFSGHVTRAMSITPVLLYLLTQRASAMMRLGAIALGVGFGTLIAVSRIMVHAHSLSESIAGWLLGGTISFVFIYLLHKAPPIRAHYGLIALGLVGLIFATPFVEPTPTQRWITQAALYLSGHDRPYIRVTWQPAPKSWRPSNDVEI</sequence>
<feature type="transmembrane region" description="Helical" evidence="1">
    <location>
        <begin position="66"/>
        <end position="87"/>
    </location>
</feature>
<dbReference type="SUPFAM" id="SSF48317">
    <property type="entry name" value="Acid phosphatase/Vanadium-dependent haloperoxidase"/>
    <property type="match status" value="1"/>
</dbReference>
<accession>A0A809RLW9</accession>
<name>A0A809RLW9_9PROT</name>
<evidence type="ECO:0000313" key="4">
    <source>
        <dbReference type="Proteomes" id="UP000463939"/>
    </source>
</evidence>
<evidence type="ECO:0000259" key="2">
    <source>
        <dbReference type="Pfam" id="PF01569"/>
    </source>
</evidence>
<keyword evidence="1" id="KW-0812">Transmembrane</keyword>
<proteinExistence type="predicted"/>
<dbReference type="KEGG" id="sniv:SFSGTM_04890"/>
<dbReference type="Gene3D" id="1.20.144.10">
    <property type="entry name" value="Phosphatidic acid phosphatase type 2/haloperoxidase"/>
    <property type="match status" value="1"/>
</dbReference>
<protein>
    <recommendedName>
        <fullName evidence="2">Phosphatidic acid phosphatase type 2/haloperoxidase domain-containing protein</fullName>
    </recommendedName>
</protein>
<dbReference type="AlphaFoldDB" id="A0A809RLW9"/>
<feature type="domain" description="Phosphatidic acid phosphatase type 2/haloperoxidase" evidence="2">
    <location>
        <begin position="33"/>
        <end position="112"/>
    </location>
</feature>
<reference evidence="4" key="1">
    <citation type="submission" date="2019-11" db="EMBL/GenBank/DDBJ databases">
        <title>Isolation and characterization of a novel species in the genus Sulfuriferula.</title>
        <authorList>
            <person name="Mochizuki J."/>
            <person name="Kojima H."/>
            <person name="Fukui M."/>
        </authorList>
    </citation>
    <scope>NUCLEOTIDE SEQUENCE [LARGE SCALE GENOMIC DNA]</scope>
    <source>
        <strain evidence="4">SGTM</strain>
    </source>
</reference>
<keyword evidence="1" id="KW-0472">Membrane</keyword>
<dbReference type="Proteomes" id="UP000463939">
    <property type="component" value="Chromosome"/>
</dbReference>
<evidence type="ECO:0000313" key="3">
    <source>
        <dbReference type="EMBL" id="BBO99780.1"/>
    </source>
</evidence>
<organism evidence="3 4">
    <name type="scientific">Sulfuriferula nivalis</name>
    <dbReference type="NCBI Taxonomy" id="2675298"/>
    <lineage>
        <taxon>Bacteria</taxon>
        <taxon>Pseudomonadati</taxon>
        <taxon>Pseudomonadota</taxon>
        <taxon>Betaproteobacteria</taxon>
        <taxon>Nitrosomonadales</taxon>
        <taxon>Sulfuricellaceae</taxon>
        <taxon>Sulfuriferula</taxon>
    </lineage>
</organism>
<feature type="transmembrane region" description="Helical" evidence="1">
    <location>
        <begin position="93"/>
        <end position="111"/>
    </location>
</feature>
<dbReference type="InterPro" id="IPR000326">
    <property type="entry name" value="PAP2/HPO"/>
</dbReference>
<dbReference type="InterPro" id="IPR036938">
    <property type="entry name" value="PAP2/HPO_sf"/>
</dbReference>
<keyword evidence="1" id="KW-1133">Transmembrane helix</keyword>
<evidence type="ECO:0000256" key="1">
    <source>
        <dbReference type="SAM" id="Phobius"/>
    </source>
</evidence>
<gene>
    <name evidence="3" type="ORF">SFSGTM_04890</name>
</gene>